<keyword evidence="4" id="KW-0997">Cell inner membrane</keyword>
<feature type="compositionally biased region" description="Polar residues" evidence="13">
    <location>
        <begin position="578"/>
        <end position="593"/>
    </location>
</feature>
<dbReference type="GO" id="GO:0008658">
    <property type="term" value="F:penicillin binding"/>
    <property type="evidence" value="ECO:0007669"/>
    <property type="project" value="InterPro"/>
</dbReference>
<evidence type="ECO:0000256" key="10">
    <source>
        <dbReference type="ARBA" id="ARBA00022989"/>
    </source>
</evidence>
<dbReference type="Pfam" id="PF03717">
    <property type="entry name" value="PBP_dimer"/>
    <property type="match status" value="1"/>
</dbReference>
<keyword evidence="11" id="KW-0472">Membrane</keyword>
<dbReference type="PANTHER" id="PTHR30627:SF2">
    <property type="entry name" value="PEPTIDOGLYCAN D,D-TRANSPEPTIDASE MRDA"/>
    <property type="match status" value="1"/>
</dbReference>
<reference evidence="16" key="1">
    <citation type="submission" date="2019-03" db="EMBL/GenBank/DDBJ databases">
        <title>Lake Tanganyika Metagenome-Assembled Genomes (MAGs).</title>
        <authorList>
            <person name="Tran P."/>
        </authorList>
    </citation>
    <scope>NUCLEOTIDE SEQUENCE</scope>
    <source>
        <strain evidence="16">K_DeepCast_150m_m2_040</strain>
    </source>
</reference>
<dbReference type="Gene3D" id="3.90.1310.10">
    <property type="entry name" value="Penicillin-binding protein 2a (Domain 2)"/>
    <property type="match status" value="1"/>
</dbReference>
<keyword evidence="16" id="KW-0121">Carboxypeptidase</keyword>
<organism evidence="16 17">
    <name type="scientific">candidate division WOR-3 bacterium</name>
    <dbReference type="NCBI Taxonomy" id="2052148"/>
    <lineage>
        <taxon>Bacteria</taxon>
        <taxon>Bacteria division WOR-3</taxon>
    </lineage>
</organism>
<evidence type="ECO:0000256" key="12">
    <source>
        <dbReference type="ARBA" id="ARBA00023316"/>
    </source>
</evidence>
<dbReference type="EMBL" id="VGIR01000026">
    <property type="protein sequence ID" value="MBM3331349.1"/>
    <property type="molecule type" value="Genomic_DNA"/>
</dbReference>
<dbReference type="AlphaFoldDB" id="A0A938BT32"/>
<protein>
    <submittedName>
        <fullName evidence="16">Penicillin-binding protein 2</fullName>
        <ecNumber evidence="16">3.4.16.4</ecNumber>
    </submittedName>
</protein>
<evidence type="ECO:0000313" key="16">
    <source>
        <dbReference type="EMBL" id="MBM3331349.1"/>
    </source>
</evidence>
<dbReference type="InterPro" id="IPR036138">
    <property type="entry name" value="PBP_dimer_sf"/>
</dbReference>
<dbReference type="InterPro" id="IPR017790">
    <property type="entry name" value="Penicillin-binding_protein_2"/>
</dbReference>
<evidence type="ECO:0000256" key="3">
    <source>
        <dbReference type="ARBA" id="ARBA00022475"/>
    </source>
</evidence>
<dbReference type="Pfam" id="PF00905">
    <property type="entry name" value="Transpeptidase"/>
    <property type="match status" value="1"/>
</dbReference>
<gene>
    <name evidence="16" type="primary">mrdA</name>
    <name evidence="16" type="ORF">FJY68_05785</name>
</gene>
<dbReference type="NCBIfam" id="TIGR03423">
    <property type="entry name" value="pbp2_mrdA"/>
    <property type="match status" value="1"/>
</dbReference>
<keyword evidence="6" id="KW-0812">Transmembrane</keyword>
<evidence type="ECO:0000313" key="17">
    <source>
        <dbReference type="Proteomes" id="UP000779900"/>
    </source>
</evidence>
<keyword evidence="8" id="KW-0133">Cell shape</keyword>
<comment type="subcellular location">
    <subcellularLocation>
        <location evidence="2">Cell membrane</location>
    </subcellularLocation>
    <subcellularLocation>
        <location evidence="1">Membrane</location>
        <topology evidence="1">Single-pass membrane protein</topology>
    </subcellularLocation>
</comment>
<keyword evidence="3" id="KW-1003">Cell membrane</keyword>
<evidence type="ECO:0000256" key="13">
    <source>
        <dbReference type="SAM" id="MobiDB-lite"/>
    </source>
</evidence>
<keyword evidence="9" id="KW-0573">Peptidoglycan synthesis</keyword>
<name>A0A938BT32_UNCW3</name>
<keyword evidence="5" id="KW-0645">Protease</keyword>
<evidence type="ECO:0000256" key="9">
    <source>
        <dbReference type="ARBA" id="ARBA00022984"/>
    </source>
</evidence>
<dbReference type="SUPFAM" id="SSF56519">
    <property type="entry name" value="Penicillin binding protein dimerisation domain"/>
    <property type="match status" value="1"/>
</dbReference>
<evidence type="ECO:0000259" key="15">
    <source>
        <dbReference type="Pfam" id="PF03717"/>
    </source>
</evidence>
<evidence type="ECO:0000256" key="2">
    <source>
        <dbReference type="ARBA" id="ARBA00004236"/>
    </source>
</evidence>
<sequence>MAARLTRLTQVLLILLGVLSARLIQLQVIQGARYARLSDRNRIRKLVLPAPRGRILDRNGVLLADTRPSFTVSVVPTELTDSALPLLAHMLGVPESTLQAQLAPVAMFASPVNVKRDVTIEEVARIEELSFRLPGVDVRVDPVRRYPTANRYCHVLGHIGEVSEDELKHDTSLRRLDFVGRAGIEAQYESMLRGRDGSEYAEVDARGQEIGTLREKHPEPEMPGRNLVMTIDDRIQRLACQLLAPYDRAAVVGMETRTGAIVCLVSKPDFDPNIFMTPIDAETWDSLTSNPSKPFFNRALTSGYPPGSTMKPVVALGALRQGALYRDTRFQTCLGSYKYGNRTFKCNAAHGSLDLVGAIAQSCNTYFYQAGLRLGLDSLTAYAREVGLGRLTGIDMPGERPGNIPSREWLDSRYGKNKWGAGSVLNFAIGQGEVTTTPLQMAVLYGAIASGGRAVRPYLVARVDSAGLAIRTTVPDFRQLPMRRQDIEVVKLGLERVVEWGTGTGARVKEIDIAGKTGTAQNPPRLDHAWFVGYAPADKPEVVFAVLVENAGHGGTVSAPIAGQLIRAYFSPPESDSIPASQPADTSAAPQHE</sequence>
<comment type="caution">
    <text evidence="16">The sequence shown here is derived from an EMBL/GenBank/DDBJ whole genome shotgun (WGS) entry which is preliminary data.</text>
</comment>
<dbReference type="InterPro" id="IPR050515">
    <property type="entry name" value="Beta-lactam/transpept"/>
</dbReference>
<evidence type="ECO:0000256" key="4">
    <source>
        <dbReference type="ARBA" id="ARBA00022519"/>
    </source>
</evidence>
<feature type="domain" description="Penicillin-binding protein dimerisation" evidence="15">
    <location>
        <begin position="48"/>
        <end position="213"/>
    </location>
</feature>
<dbReference type="Gene3D" id="3.40.710.10">
    <property type="entry name" value="DD-peptidase/beta-lactamase superfamily"/>
    <property type="match status" value="1"/>
</dbReference>
<dbReference type="GO" id="GO:0071972">
    <property type="term" value="F:peptidoglycan L,D-transpeptidase activity"/>
    <property type="evidence" value="ECO:0007669"/>
    <property type="project" value="TreeGrafter"/>
</dbReference>
<evidence type="ECO:0000256" key="1">
    <source>
        <dbReference type="ARBA" id="ARBA00004167"/>
    </source>
</evidence>
<feature type="domain" description="Penicillin-binding protein transpeptidase" evidence="14">
    <location>
        <begin position="250"/>
        <end position="566"/>
    </location>
</feature>
<evidence type="ECO:0000256" key="8">
    <source>
        <dbReference type="ARBA" id="ARBA00022960"/>
    </source>
</evidence>
<dbReference type="InterPro" id="IPR001460">
    <property type="entry name" value="PCN-bd_Tpept"/>
</dbReference>
<keyword evidence="12" id="KW-0961">Cell wall biogenesis/degradation</keyword>
<evidence type="ECO:0000259" key="14">
    <source>
        <dbReference type="Pfam" id="PF00905"/>
    </source>
</evidence>
<proteinExistence type="predicted"/>
<evidence type="ECO:0000256" key="7">
    <source>
        <dbReference type="ARBA" id="ARBA00022801"/>
    </source>
</evidence>
<dbReference type="Proteomes" id="UP000779900">
    <property type="component" value="Unassembled WGS sequence"/>
</dbReference>
<accession>A0A938BT32</accession>
<dbReference type="InterPro" id="IPR012338">
    <property type="entry name" value="Beta-lactam/transpept-like"/>
</dbReference>
<evidence type="ECO:0000256" key="6">
    <source>
        <dbReference type="ARBA" id="ARBA00022692"/>
    </source>
</evidence>
<dbReference type="Gene3D" id="3.30.1390.30">
    <property type="entry name" value="Penicillin-binding protein 2a, domain 3"/>
    <property type="match status" value="1"/>
</dbReference>
<dbReference type="PANTHER" id="PTHR30627">
    <property type="entry name" value="PEPTIDOGLYCAN D,D-TRANSPEPTIDASE"/>
    <property type="match status" value="1"/>
</dbReference>
<dbReference type="GO" id="GO:0005886">
    <property type="term" value="C:plasma membrane"/>
    <property type="evidence" value="ECO:0007669"/>
    <property type="project" value="UniProtKB-SubCell"/>
</dbReference>
<dbReference type="EC" id="3.4.16.4" evidence="16"/>
<dbReference type="InterPro" id="IPR005311">
    <property type="entry name" value="PBP_dimer"/>
</dbReference>
<evidence type="ECO:0000256" key="5">
    <source>
        <dbReference type="ARBA" id="ARBA00022670"/>
    </source>
</evidence>
<keyword evidence="7 16" id="KW-0378">Hydrolase</keyword>
<dbReference type="GO" id="GO:0009252">
    <property type="term" value="P:peptidoglycan biosynthetic process"/>
    <property type="evidence" value="ECO:0007669"/>
    <property type="project" value="UniProtKB-KW"/>
</dbReference>
<dbReference type="GO" id="GO:0009002">
    <property type="term" value="F:serine-type D-Ala-D-Ala carboxypeptidase activity"/>
    <property type="evidence" value="ECO:0007669"/>
    <property type="project" value="UniProtKB-EC"/>
</dbReference>
<dbReference type="GO" id="GO:0006508">
    <property type="term" value="P:proteolysis"/>
    <property type="evidence" value="ECO:0007669"/>
    <property type="project" value="UniProtKB-KW"/>
</dbReference>
<feature type="region of interest" description="Disordered" evidence="13">
    <location>
        <begin position="573"/>
        <end position="593"/>
    </location>
</feature>
<dbReference type="GO" id="GO:0071555">
    <property type="term" value="P:cell wall organization"/>
    <property type="evidence" value="ECO:0007669"/>
    <property type="project" value="UniProtKB-KW"/>
</dbReference>
<dbReference type="GO" id="GO:0008360">
    <property type="term" value="P:regulation of cell shape"/>
    <property type="evidence" value="ECO:0007669"/>
    <property type="project" value="UniProtKB-KW"/>
</dbReference>
<keyword evidence="10" id="KW-1133">Transmembrane helix</keyword>
<evidence type="ECO:0000256" key="11">
    <source>
        <dbReference type="ARBA" id="ARBA00023136"/>
    </source>
</evidence>
<dbReference type="SUPFAM" id="SSF56601">
    <property type="entry name" value="beta-lactamase/transpeptidase-like"/>
    <property type="match status" value="1"/>
</dbReference>